<evidence type="ECO:0000313" key="5">
    <source>
        <dbReference type="EMBL" id="KAJ0217797.1"/>
    </source>
</evidence>
<evidence type="ECO:0000259" key="4">
    <source>
        <dbReference type="PROSITE" id="PS50102"/>
    </source>
</evidence>
<dbReference type="Proteomes" id="UP000235145">
    <property type="component" value="Unassembled WGS sequence"/>
</dbReference>
<dbReference type="InterPro" id="IPR051229">
    <property type="entry name" value="ALYREF_mRNA_export"/>
</dbReference>
<dbReference type="CDD" id="cd12680">
    <property type="entry name" value="RRM_THOC4"/>
    <property type="match status" value="1"/>
</dbReference>
<dbReference type="AlphaFoldDB" id="A0A9R1W7L5"/>
<dbReference type="InterPro" id="IPR012677">
    <property type="entry name" value="Nucleotide-bd_a/b_plait_sf"/>
</dbReference>
<dbReference type="Pfam" id="PF00076">
    <property type="entry name" value="RRM_1"/>
    <property type="match status" value="1"/>
</dbReference>
<dbReference type="EMBL" id="NBSK02000003">
    <property type="protein sequence ID" value="KAJ0217797.1"/>
    <property type="molecule type" value="Genomic_DNA"/>
</dbReference>
<organism evidence="5 6">
    <name type="scientific">Lactuca sativa</name>
    <name type="common">Garden lettuce</name>
    <dbReference type="NCBI Taxonomy" id="4236"/>
    <lineage>
        <taxon>Eukaryota</taxon>
        <taxon>Viridiplantae</taxon>
        <taxon>Streptophyta</taxon>
        <taxon>Embryophyta</taxon>
        <taxon>Tracheophyta</taxon>
        <taxon>Spermatophyta</taxon>
        <taxon>Magnoliopsida</taxon>
        <taxon>eudicotyledons</taxon>
        <taxon>Gunneridae</taxon>
        <taxon>Pentapetalae</taxon>
        <taxon>asterids</taxon>
        <taxon>campanulids</taxon>
        <taxon>Asterales</taxon>
        <taxon>Asteraceae</taxon>
        <taxon>Cichorioideae</taxon>
        <taxon>Cichorieae</taxon>
        <taxon>Lactucinae</taxon>
        <taxon>Lactuca</taxon>
    </lineage>
</organism>
<comment type="caution">
    <text evidence="5">The sequence shown here is derived from an EMBL/GenBank/DDBJ whole genome shotgun (WGS) entry which is preliminary data.</text>
</comment>
<dbReference type="PANTHER" id="PTHR19965">
    <property type="entry name" value="RNA AND EXPORT FACTOR BINDING PROTEIN"/>
    <property type="match status" value="1"/>
</dbReference>
<proteinExistence type="predicted"/>
<reference evidence="5 6" key="1">
    <citation type="journal article" date="2017" name="Nat. Commun.">
        <title>Genome assembly with in vitro proximity ligation data and whole-genome triplication in lettuce.</title>
        <authorList>
            <person name="Reyes-Chin-Wo S."/>
            <person name="Wang Z."/>
            <person name="Yang X."/>
            <person name="Kozik A."/>
            <person name="Arikit S."/>
            <person name="Song C."/>
            <person name="Xia L."/>
            <person name="Froenicke L."/>
            <person name="Lavelle D.O."/>
            <person name="Truco M.J."/>
            <person name="Xia R."/>
            <person name="Zhu S."/>
            <person name="Xu C."/>
            <person name="Xu H."/>
            <person name="Xu X."/>
            <person name="Cox K."/>
            <person name="Korf I."/>
            <person name="Meyers B.C."/>
            <person name="Michelmore R.W."/>
        </authorList>
    </citation>
    <scope>NUCLEOTIDE SEQUENCE [LARGE SCALE GENOMIC DNA]</scope>
    <source>
        <strain evidence="6">cv. Salinas</strain>
        <tissue evidence="5">Seedlings</tissue>
    </source>
</reference>
<dbReference type="GO" id="GO:0005634">
    <property type="term" value="C:nucleus"/>
    <property type="evidence" value="ECO:0000318"/>
    <property type="project" value="GO_Central"/>
</dbReference>
<dbReference type="SMART" id="SM01218">
    <property type="entry name" value="FoP_duplication"/>
    <property type="match status" value="1"/>
</dbReference>
<name>A0A9R1W7L5_LACSA</name>
<feature type="compositionally biased region" description="Gly residues" evidence="3">
    <location>
        <begin position="212"/>
        <end position="233"/>
    </location>
</feature>
<evidence type="ECO:0000313" key="6">
    <source>
        <dbReference type="Proteomes" id="UP000235145"/>
    </source>
</evidence>
<feature type="compositionally biased region" description="Basic and acidic residues" evidence="3">
    <location>
        <begin position="242"/>
        <end position="263"/>
    </location>
</feature>
<dbReference type="SMART" id="SM00360">
    <property type="entry name" value="RRM"/>
    <property type="match status" value="1"/>
</dbReference>
<dbReference type="GO" id="GO:0006406">
    <property type="term" value="P:mRNA export from nucleus"/>
    <property type="evidence" value="ECO:0000318"/>
    <property type="project" value="GO_Central"/>
</dbReference>
<dbReference type="InterPro" id="IPR000504">
    <property type="entry name" value="RRM_dom"/>
</dbReference>
<gene>
    <name evidence="5" type="ORF">LSAT_V11C300126360</name>
</gene>
<dbReference type="InterPro" id="IPR035979">
    <property type="entry name" value="RBD_domain_sf"/>
</dbReference>
<dbReference type="GO" id="GO:0003729">
    <property type="term" value="F:mRNA binding"/>
    <property type="evidence" value="ECO:0000318"/>
    <property type="project" value="GO_Central"/>
</dbReference>
<dbReference type="InterPro" id="IPR025715">
    <property type="entry name" value="FoP_C"/>
</dbReference>
<sequence length="263" mass="28537">MHPTILSSWCFCKGDSFTELQDWCFLLYIISHVLRSGVGLVFNSPKSQDLFLCQVPKPLPWQRDLLEDSLKAAGLPGLDNAAKLYVSNLDIGVTNEDIRELFSEIGELNRYAIHYDKSGRPNGTAEVIFARRNDAFQAFKRYNNVQLDGKPMKIEIVGSKSDAPLSPRVNLVGGVNGQRTVVMMPGVARGRGGGAFNRTSGRRTRGGIKSSRGGGVVNKRGGGGGRGRGGGGRARGRGRKAAGGDKSVDELDKELEKYHAMQT</sequence>
<evidence type="ECO:0000256" key="1">
    <source>
        <dbReference type="ARBA" id="ARBA00022884"/>
    </source>
</evidence>
<dbReference type="SUPFAM" id="SSF54928">
    <property type="entry name" value="RNA-binding domain, RBD"/>
    <property type="match status" value="1"/>
</dbReference>
<dbReference type="PROSITE" id="PS50102">
    <property type="entry name" value="RRM"/>
    <property type="match status" value="1"/>
</dbReference>
<feature type="domain" description="RRM" evidence="4">
    <location>
        <begin position="82"/>
        <end position="159"/>
    </location>
</feature>
<protein>
    <recommendedName>
        <fullName evidence="4">RRM domain-containing protein</fullName>
    </recommendedName>
</protein>
<keyword evidence="6" id="KW-1185">Reference proteome</keyword>
<keyword evidence="1 2" id="KW-0694">RNA-binding</keyword>
<accession>A0A9R1W7L5</accession>
<evidence type="ECO:0000256" key="3">
    <source>
        <dbReference type="SAM" id="MobiDB-lite"/>
    </source>
</evidence>
<evidence type="ECO:0000256" key="2">
    <source>
        <dbReference type="PROSITE-ProRule" id="PRU00176"/>
    </source>
</evidence>
<dbReference type="PANTHER" id="PTHR19965:SF33">
    <property type="entry name" value="THO COMPLEX SUBUNIT 4D"/>
    <property type="match status" value="1"/>
</dbReference>
<feature type="region of interest" description="Disordered" evidence="3">
    <location>
        <begin position="188"/>
        <end position="263"/>
    </location>
</feature>
<dbReference type="Gene3D" id="3.30.70.330">
    <property type="match status" value="1"/>
</dbReference>